<organism evidence="1 2">
    <name type="scientific">Nonomuraea monospora</name>
    <dbReference type="NCBI Taxonomy" id="568818"/>
    <lineage>
        <taxon>Bacteria</taxon>
        <taxon>Bacillati</taxon>
        <taxon>Actinomycetota</taxon>
        <taxon>Actinomycetes</taxon>
        <taxon>Streptosporangiales</taxon>
        <taxon>Streptosporangiaceae</taxon>
        <taxon>Nonomuraea</taxon>
    </lineage>
</organism>
<keyword evidence="2" id="KW-1185">Reference proteome</keyword>
<protein>
    <recommendedName>
        <fullName evidence="3">Pentapeptide repeat-containing protein</fullName>
    </recommendedName>
</protein>
<evidence type="ECO:0000313" key="2">
    <source>
        <dbReference type="Proteomes" id="UP001499843"/>
    </source>
</evidence>
<dbReference type="Proteomes" id="UP001499843">
    <property type="component" value="Unassembled WGS sequence"/>
</dbReference>
<dbReference type="EMBL" id="BAAAQX010000001">
    <property type="protein sequence ID" value="GAA2205003.1"/>
    <property type="molecule type" value="Genomic_DNA"/>
</dbReference>
<comment type="caution">
    <text evidence="1">The sequence shown here is derived from an EMBL/GenBank/DDBJ whole genome shotgun (WGS) entry which is preliminary data.</text>
</comment>
<evidence type="ECO:0000313" key="1">
    <source>
        <dbReference type="EMBL" id="GAA2205003.1"/>
    </source>
</evidence>
<dbReference type="Pfam" id="PF00805">
    <property type="entry name" value="Pentapeptide"/>
    <property type="match status" value="2"/>
</dbReference>
<dbReference type="PANTHER" id="PTHR14136:SF17">
    <property type="entry name" value="BTB_POZ DOMAIN-CONTAINING PROTEIN KCTD9"/>
    <property type="match status" value="1"/>
</dbReference>
<name>A0ABN3C6V8_9ACTN</name>
<dbReference type="InterPro" id="IPR051082">
    <property type="entry name" value="Pentapeptide-BTB/POZ_domain"/>
</dbReference>
<gene>
    <name evidence="1" type="ORF">GCM10009850_006530</name>
</gene>
<sequence>MPAYFDIFEWAAGQDYDHVITVETDMVFIKPGFTRFIAEQMKDADYLAPGLRRNIPASSQWPAYLSLKPELPELLSILGMTHTNRSFSPGQVFGRDYLRAVVTSDIYPALRGFVERNQRAGHSYSLQELLLPTLADRFGLTARSYPDAISLFNRYRPFQTAQDLALALDHPSAFFLHPVARTPDDQVRALVREPRAPHAVLTEAVSEGKDLSSGFMRGHDLRGTDLAGADLREAALNGASIVEADLRQANLSMAFLDGACLKSALLTEAILSGACLRGADLREVNLRGAFLNGADLCGAFLGDADLTGADLREATLAGADLREADVGGADLRGASLQGALLSAVTWTETTAWPSRYLERIRSSSRQVAAGRFLIADSVAAASGIRLDDRPINEPHWYPPEET</sequence>
<dbReference type="InterPro" id="IPR001646">
    <property type="entry name" value="5peptide_repeat"/>
</dbReference>
<dbReference type="Gene3D" id="2.160.20.80">
    <property type="entry name" value="E3 ubiquitin-protein ligase SopA"/>
    <property type="match status" value="1"/>
</dbReference>
<accession>A0ABN3C6V8</accession>
<dbReference type="PANTHER" id="PTHR14136">
    <property type="entry name" value="BTB_POZ DOMAIN-CONTAINING PROTEIN KCTD9"/>
    <property type="match status" value="1"/>
</dbReference>
<proteinExistence type="predicted"/>
<evidence type="ECO:0008006" key="3">
    <source>
        <dbReference type="Google" id="ProtNLM"/>
    </source>
</evidence>
<reference evidence="1 2" key="1">
    <citation type="journal article" date="2019" name="Int. J. Syst. Evol. Microbiol.">
        <title>The Global Catalogue of Microorganisms (GCM) 10K type strain sequencing project: providing services to taxonomists for standard genome sequencing and annotation.</title>
        <authorList>
            <consortium name="The Broad Institute Genomics Platform"/>
            <consortium name="The Broad Institute Genome Sequencing Center for Infectious Disease"/>
            <person name="Wu L."/>
            <person name="Ma J."/>
        </authorList>
    </citation>
    <scope>NUCLEOTIDE SEQUENCE [LARGE SCALE GENOMIC DNA]</scope>
    <source>
        <strain evidence="1 2">JCM 16114</strain>
    </source>
</reference>
<dbReference type="SUPFAM" id="SSF141571">
    <property type="entry name" value="Pentapeptide repeat-like"/>
    <property type="match status" value="1"/>
</dbReference>